<dbReference type="Proteomes" id="UP000625527">
    <property type="component" value="Unassembled WGS sequence"/>
</dbReference>
<evidence type="ECO:0000313" key="4">
    <source>
        <dbReference type="Proteomes" id="UP000625527"/>
    </source>
</evidence>
<keyword evidence="2" id="KW-1133">Transmembrane helix</keyword>
<protein>
    <submittedName>
        <fullName evidence="3">YtxH domain-containing protein</fullName>
    </submittedName>
</protein>
<proteinExistence type="predicted"/>
<feature type="compositionally biased region" description="Acidic residues" evidence="1">
    <location>
        <begin position="315"/>
        <end position="328"/>
    </location>
</feature>
<feature type="region of interest" description="Disordered" evidence="1">
    <location>
        <begin position="1"/>
        <end position="20"/>
    </location>
</feature>
<keyword evidence="2" id="KW-0812">Transmembrane</keyword>
<feature type="transmembrane region" description="Helical" evidence="2">
    <location>
        <begin position="241"/>
        <end position="260"/>
    </location>
</feature>
<feature type="region of interest" description="Disordered" evidence="1">
    <location>
        <begin position="109"/>
        <end position="177"/>
    </location>
</feature>
<evidence type="ECO:0000313" key="3">
    <source>
        <dbReference type="EMBL" id="MBE1875317.1"/>
    </source>
</evidence>
<reference evidence="3 4" key="1">
    <citation type="submission" date="2020-10" db="EMBL/GenBank/DDBJ databases">
        <title>Myceligenerans pegani sp. nov., an endophytic actinomycete isolated from Peganum harmala L. in Xinjiang, China.</title>
        <authorList>
            <person name="Xin L."/>
        </authorList>
    </citation>
    <scope>NUCLEOTIDE SEQUENCE [LARGE SCALE GENOMIC DNA]</scope>
    <source>
        <strain evidence="3 4">TRM65318</strain>
    </source>
</reference>
<name>A0ABR9MX10_9MICO</name>
<feature type="region of interest" description="Disordered" evidence="1">
    <location>
        <begin position="315"/>
        <end position="355"/>
    </location>
</feature>
<keyword evidence="2" id="KW-0472">Membrane</keyword>
<accession>A0ABR9MX10</accession>
<dbReference type="RefSeq" id="WP_192861894.1">
    <property type="nucleotide sequence ID" value="NZ_JADAQT010000061.1"/>
</dbReference>
<dbReference type="EMBL" id="JADAQT010000061">
    <property type="protein sequence ID" value="MBE1875317.1"/>
    <property type="molecule type" value="Genomic_DNA"/>
</dbReference>
<evidence type="ECO:0000256" key="1">
    <source>
        <dbReference type="SAM" id="MobiDB-lite"/>
    </source>
</evidence>
<feature type="transmembrane region" description="Helical" evidence="2">
    <location>
        <begin position="272"/>
        <end position="294"/>
    </location>
</feature>
<feature type="compositionally biased region" description="Pro residues" evidence="1">
    <location>
        <begin position="145"/>
        <end position="165"/>
    </location>
</feature>
<feature type="compositionally biased region" description="Low complexity" evidence="1">
    <location>
        <begin position="127"/>
        <end position="144"/>
    </location>
</feature>
<keyword evidence="4" id="KW-1185">Reference proteome</keyword>
<comment type="caution">
    <text evidence="3">The sequence shown here is derived from an EMBL/GenBank/DDBJ whole genome shotgun (WGS) entry which is preliminary data.</text>
</comment>
<evidence type="ECO:0000256" key="2">
    <source>
        <dbReference type="SAM" id="Phobius"/>
    </source>
</evidence>
<gene>
    <name evidence="3" type="ORF">IHE71_06295</name>
</gene>
<sequence length="355" mass="38222">MSDPTVRFTPGMNPRPVRSGEPMTTLVFDQELVGRLQALHRGGFSIRAEQVIAEHLAKVGQHRAGGRTPHEIKQYIWQQMQWGDAGMPAAPNGDLHSLRQSVRANTEIIEPPGSIRPQPPAPEQSRPSGQFQQPGPHPQHGAPAPAAPPGGVPRGTPGPFPPGPSEGPGDRAPEGEPGASVLGEILAWIPRALLALSIYQLVRLIPGFDGMPDVSRWEPFRAIGDGVLGALNLNPDWSDQAANLTIPVLGLVLAALLNYITPLRRGRKLHVWPYMLVIAAWIAVFAVSGVTSFASDATENLRQDIQEQVDRTIEDETQQMQDDVEDAVGDQIDQMTDDASEAAKNTVEEQGQGGG</sequence>
<organism evidence="3 4">
    <name type="scientific">Myceligenerans pegani</name>
    <dbReference type="NCBI Taxonomy" id="2776917"/>
    <lineage>
        <taxon>Bacteria</taxon>
        <taxon>Bacillati</taxon>
        <taxon>Actinomycetota</taxon>
        <taxon>Actinomycetes</taxon>
        <taxon>Micrococcales</taxon>
        <taxon>Promicromonosporaceae</taxon>
        <taxon>Myceligenerans</taxon>
    </lineage>
</organism>